<keyword evidence="2" id="KW-1185">Reference proteome</keyword>
<organism evidence="1 2">
    <name type="scientific">Rhododendron molle</name>
    <name type="common">Chinese azalea</name>
    <name type="synonym">Azalea mollis</name>
    <dbReference type="NCBI Taxonomy" id="49168"/>
    <lineage>
        <taxon>Eukaryota</taxon>
        <taxon>Viridiplantae</taxon>
        <taxon>Streptophyta</taxon>
        <taxon>Embryophyta</taxon>
        <taxon>Tracheophyta</taxon>
        <taxon>Spermatophyta</taxon>
        <taxon>Magnoliopsida</taxon>
        <taxon>eudicotyledons</taxon>
        <taxon>Gunneridae</taxon>
        <taxon>Pentapetalae</taxon>
        <taxon>asterids</taxon>
        <taxon>Ericales</taxon>
        <taxon>Ericaceae</taxon>
        <taxon>Ericoideae</taxon>
        <taxon>Rhodoreae</taxon>
        <taxon>Rhododendron</taxon>
    </lineage>
</organism>
<gene>
    <name evidence="1" type="ORF">RHMOL_Rhmol13G0186000</name>
</gene>
<evidence type="ECO:0000313" key="1">
    <source>
        <dbReference type="EMBL" id="KAI8524909.1"/>
    </source>
</evidence>
<dbReference type="EMBL" id="CM046400">
    <property type="protein sequence ID" value="KAI8524909.1"/>
    <property type="molecule type" value="Genomic_DNA"/>
</dbReference>
<name>A0ACC0L876_RHOML</name>
<dbReference type="Proteomes" id="UP001062846">
    <property type="component" value="Chromosome 13"/>
</dbReference>
<reference evidence="1" key="1">
    <citation type="submission" date="2022-02" db="EMBL/GenBank/DDBJ databases">
        <title>Plant Genome Project.</title>
        <authorList>
            <person name="Zhang R.-G."/>
        </authorList>
    </citation>
    <scope>NUCLEOTIDE SEQUENCE</scope>
    <source>
        <strain evidence="1">AT1</strain>
    </source>
</reference>
<comment type="caution">
    <text evidence="1">The sequence shown here is derived from an EMBL/GenBank/DDBJ whole genome shotgun (WGS) entry which is preliminary data.</text>
</comment>
<protein>
    <submittedName>
        <fullName evidence="1">Uncharacterized protein</fullName>
    </submittedName>
</protein>
<proteinExistence type="predicted"/>
<sequence length="140" mass="16131">MREAPQVVEVVVIAREDRLAEIARWNEQERLIREQETAAKAHADLVHEAEVDEEREPGDRVWVAERAVAHAKARLGHTRVKFTPETYVLPEAHLFVASGIDIYVPLQDSYDDELVLRDPLHRISVGWEQVQLVKFLPFCT</sequence>
<evidence type="ECO:0000313" key="2">
    <source>
        <dbReference type="Proteomes" id="UP001062846"/>
    </source>
</evidence>
<accession>A0ACC0L876</accession>